<dbReference type="InterPro" id="IPR000477">
    <property type="entry name" value="RT_dom"/>
</dbReference>
<feature type="domain" description="Reverse transcriptase" evidence="2">
    <location>
        <begin position="338"/>
        <end position="442"/>
    </location>
</feature>
<feature type="compositionally biased region" description="Basic and acidic residues" evidence="1">
    <location>
        <begin position="53"/>
        <end position="66"/>
    </location>
</feature>
<dbReference type="Gene3D" id="3.30.420.10">
    <property type="entry name" value="Ribonuclease H-like superfamily/Ribonuclease H"/>
    <property type="match status" value="1"/>
</dbReference>
<dbReference type="CDD" id="cd01647">
    <property type="entry name" value="RT_LTR"/>
    <property type="match status" value="1"/>
</dbReference>
<dbReference type="GO" id="GO:0003676">
    <property type="term" value="F:nucleic acid binding"/>
    <property type="evidence" value="ECO:0007669"/>
    <property type="project" value="InterPro"/>
</dbReference>
<evidence type="ECO:0008006" key="6">
    <source>
        <dbReference type="Google" id="ProtNLM"/>
    </source>
</evidence>
<organism evidence="5">
    <name type="scientific">Fagus sylvatica</name>
    <name type="common">Beechnut</name>
    <dbReference type="NCBI Taxonomy" id="28930"/>
    <lineage>
        <taxon>Eukaryota</taxon>
        <taxon>Viridiplantae</taxon>
        <taxon>Streptophyta</taxon>
        <taxon>Embryophyta</taxon>
        <taxon>Tracheophyta</taxon>
        <taxon>Spermatophyta</taxon>
        <taxon>Magnoliopsida</taxon>
        <taxon>eudicotyledons</taxon>
        <taxon>Gunneridae</taxon>
        <taxon>Pentapetalae</taxon>
        <taxon>rosids</taxon>
        <taxon>fabids</taxon>
        <taxon>Fagales</taxon>
        <taxon>Fagaceae</taxon>
        <taxon>Fagus</taxon>
    </lineage>
</organism>
<dbReference type="InterPro" id="IPR043128">
    <property type="entry name" value="Rev_trsase/Diguanyl_cyclase"/>
</dbReference>
<evidence type="ECO:0000259" key="4">
    <source>
        <dbReference type="Pfam" id="PF13456"/>
    </source>
</evidence>
<feature type="compositionally biased region" description="Low complexity" evidence="1">
    <location>
        <begin position="101"/>
        <end position="110"/>
    </location>
</feature>
<dbReference type="SUPFAM" id="SSF56672">
    <property type="entry name" value="DNA/RNA polymerases"/>
    <property type="match status" value="1"/>
</dbReference>
<feature type="domain" description="Retrotransposon gag" evidence="3">
    <location>
        <begin position="174"/>
        <end position="262"/>
    </location>
</feature>
<dbReference type="PANTHER" id="PTHR48475">
    <property type="entry name" value="RIBONUCLEASE H"/>
    <property type="match status" value="1"/>
</dbReference>
<evidence type="ECO:0000259" key="3">
    <source>
        <dbReference type="Pfam" id="PF03732"/>
    </source>
</evidence>
<gene>
    <name evidence="5" type="ORF">FSB_LOCUS33983</name>
</gene>
<evidence type="ECO:0000259" key="2">
    <source>
        <dbReference type="Pfam" id="PF00078"/>
    </source>
</evidence>
<proteinExistence type="predicted"/>
<accession>A0A2N9H394</accession>
<dbReference type="InterPro" id="IPR005162">
    <property type="entry name" value="Retrotrans_gag_dom"/>
</dbReference>
<protein>
    <recommendedName>
        <fullName evidence="6">RNase H type-1 domain-containing protein</fullName>
    </recommendedName>
</protein>
<dbReference type="Gene3D" id="3.30.70.270">
    <property type="match status" value="1"/>
</dbReference>
<reference evidence="5" key="1">
    <citation type="submission" date="2018-02" db="EMBL/GenBank/DDBJ databases">
        <authorList>
            <person name="Cohen D.B."/>
            <person name="Kent A.D."/>
        </authorList>
    </citation>
    <scope>NUCLEOTIDE SEQUENCE</scope>
</reference>
<dbReference type="InterPro" id="IPR043502">
    <property type="entry name" value="DNA/RNA_pol_sf"/>
</dbReference>
<dbReference type="Gene3D" id="3.10.10.10">
    <property type="entry name" value="HIV Type 1 Reverse Transcriptase, subunit A, domain 1"/>
    <property type="match status" value="1"/>
</dbReference>
<feature type="region of interest" description="Disordered" evidence="1">
    <location>
        <begin position="1"/>
        <end position="20"/>
    </location>
</feature>
<dbReference type="InterPro" id="IPR002156">
    <property type="entry name" value="RNaseH_domain"/>
</dbReference>
<name>A0A2N9H394_FAGSY</name>
<feature type="compositionally biased region" description="Basic residues" evidence="1">
    <location>
        <begin position="67"/>
        <end position="77"/>
    </location>
</feature>
<sequence>MSRWVAPTDRGTKGESSGNVRQTLNYSTIVESRAEDNERIISELRREVDDLRREARNKFPAKERPKNRVNLSKRKALKYLPSPSPSTEVWAESASPQDDLVSSVSQSGSRHSSESHKRSQPYQPLHMDNSPRNRKPFARNAIWTGEQHVVWKALDLVSSSLFSLEIERAVLPERLFPSSLGEIALHWFNQLGKRTISSWIQMAEAFVARFITNCRRTKEMDALLTLKLEDGKSLKDYATRFWETYNDIDNCSENVAVEQFIRVEEDRGNIASIQTVAPPKAISWKPPARSTLLAKTLPEATEIGLEESQYSVGRSLMTSNSCRSSGSTIPNVALEYSDQLVDSVSGYDRLSFLDAFQGYHQIPISLTDQDKTAFITPRGAYCYKVMSFSLKNTRATYQRMITQMFGHMIGKTVEVYIDDMLIKSLRKEDHVANLTRVFGILRRGIEANPDQIAGLIDLAEPQNAKQVQRLIGMVAALGCFISKSADSLRRTPLFLFSSIRPRSQCGNGSGREARAETHFLCSGAGIVLVSLEGLVLEQAVCLGFLVSNNEAEYEALVVGLRSARQLDAGHLQILCDSQLVANQISGEYQARDERMSAYLLVVWSLLAEFESAQVVQIGRKHNSHAVVLAKLALALVTDMQRTICVETLDRPSFQGLEELSVHAVSDQPSWMDPILDYLRNDKLPEDKKQQT</sequence>
<dbReference type="Pfam" id="PF13456">
    <property type="entry name" value="RVT_3"/>
    <property type="match status" value="1"/>
</dbReference>
<dbReference type="AlphaFoldDB" id="A0A2N9H394"/>
<feature type="domain" description="RNase H type-1" evidence="4">
    <location>
        <begin position="522"/>
        <end position="632"/>
    </location>
</feature>
<dbReference type="Pfam" id="PF00078">
    <property type="entry name" value="RVT_1"/>
    <property type="match status" value="1"/>
</dbReference>
<evidence type="ECO:0000256" key="1">
    <source>
        <dbReference type="SAM" id="MobiDB-lite"/>
    </source>
</evidence>
<dbReference type="InterPro" id="IPR036397">
    <property type="entry name" value="RNaseH_sf"/>
</dbReference>
<dbReference type="GO" id="GO:0004523">
    <property type="term" value="F:RNA-DNA hybrid ribonuclease activity"/>
    <property type="evidence" value="ECO:0007669"/>
    <property type="project" value="InterPro"/>
</dbReference>
<feature type="region of interest" description="Disordered" evidence="1">
    <location>
        <begin position="53"/>
        <end position="133"/>
    </location>
</feature>
<dbReference type="CDD" id="cd09279">
    <property type="entry name" value="RNase_HI_like"/>
    <property type="match status" value="1"/>
</dbReference>
<dbReference type="Pfam" id="PF03732">
    <property type="entry name" value="Retrotrans_gag"/>
    <property type="match status" value="1"/>
</dbReference>
<evidence type="ECO:0000313" key="5">
    <source>
        <dbReference type="EMBL" id="SPD06101.1"/>
    </source>
</evidence>
<dbReference type="PANTHER" id="PTHR48475:SF2">
    <property type="entry name" value="RIBONUCLEASE H"/>
    <property type="match status" value="1"/>
</dbReference>
<dbReference type="EMBL" id="OIVN01002746">
    <property type="protein sequence ID" value="SPD06101.1"/>
    <property type="molecule type" value="Genomic_DNA"/>
</dbReference>